<sequence>MLRKLIFSTLLAAPLVFAQDKDSKASPPDTQPAGGQIRDERVSVENLSFWKKNATDGKGDYLELTFDIVNKTEDSIPLKLFIIGFNEKDLVDSQYRRYVEYPKWRKFDEDKQLHKIVLFNSIPDIKHEDVAAYAKKKEEAVAKNGGFKPREDEPAPAGSKNKTTLKQFLHYVQYIHEKPESGVDVLLQGFEDAKYTLKKEKAYRIEEKALKANVWGKLLSRYRVDRKFFNHVGLVLYDTEAKKIVHRQFYSINGRFKIL</sequence>
<feature type="signal peptide" evidence="1">
    <location>
        <begin position="1"/>
        <end position="18"/>
    </location>
</feature>
<gene>
    <name evidence="2" type="ordered locus">Turpa_0432</name>
</gene>
<name>I4B1D1_TURPD</name>
<accession>I4B1D1</accession>
<protein>
    <submittedName>
        <fullName evidence="2">Uncharacterized protein</fullName>
    </submittedName>
</protein>
<dbReference type="OrthoDB" id="335130at2"/>
<keyword evidence="3" id="KW-1185">Reference proteome</keyword>
<evidence type="ECO:0000313" key="3">
    <source>
        <dbReference type="Proteomes" id="UP000006048"/>
    </source>
</evidence>
<evidence type="ECO:0000313" key="2">
    <source>
        <dbReference type="EMBL" id="AFM11088.1"/>
    </source>
</evidence>
<dbReference type="KEGG" id="tpx:Turpa_0432"/>
<dbReference type="Proteomes" id="UP000006048">
    <property type="component" value="Chromosome"/>
</dbReference>
<dbReference type="STRING" id="869212.Turpa_0432"/>
<proteinExistence type="predicted"/>
<dbReference type="RefSeq" id="WP_014801608.1">
    <property type="nucleotide sequence ID" value="NC_018020.1"/>
</dbReference>
<keyword evidence="1" id="KW-0732">Signal</keyword>
<feature type="chain" id="PRO_5003686193" evidence="1">
    <location>
        <begin position="19"/>
        <end position="259"/>
    </location>
</feature>
<dbReference type="AlphaFoldDB" id="I4B1D1"/>
<reference evidence="2 3" key="1">
    <citation type="submission" date="2012-06" db="EMBL/GenBank/DDBJ databases">
        <title>The complete chromosome of genome of Turneriella parva DSM 21527.</title>
        <authorList>
            <consortium name="US DOE Joint Genome Institute (JGI-PGF)"/>
            <person name="Lucas S."/>
            <person name="Han J."/>
            <person name="Lapidus A."/>
            <person name="Bruce D."/>
            <person name="Goodwin L."/>
            <person name="Pitluck S."/>
            <person name="Peters L."/>
            <person name="Kyrpides N."/>
            <person name="Mavromatis K."/>
            <person name="Ivanova N."/>
            <person name="Mikhailova N."/>
            <person name="Chertkov O."/>
            <person name="Detter J.C."/>
            <person name="Tapia R."/>
            <person name="Han C."/>
            <person name="Land M."/>
            <person name="Hauser L."/>
            <person name="Markowitz V."/>
            <person name="Cheng J.-F."/>
            <person name="Hugenholtz P."/>
            <person name="Woyke T."/>
            <person name="Wu D."/>
            <person name="Gronow S."/>
            <person name="Wellnitz S."/>
            <person name="Brambilla E."/>
            <person name="Klenk H.-P."/>
            <person name="Eisen J.A."/>
        </authorList>
    </citation>
    <scope>NUCLEOTIDE SEQUENCE [LARGE SCALE GENOMIC DNA]</scope>
    <source>
        <strain evidence="3">ATCC BAA-1111 / DSM 21527 / NCTC 11395 / H</strain>
    </source>
</reference>
<dbReference type="HOGENOM" id="CLU_979322_0_0_12"/>
<evidence type="ECO:0000256" key="1">
    <source>
        <dbReference type="SAM" id="SignalP"/>
    </source>
</evidence>
<organism evidence="2 3">
    <name type="scientific">Turneriella parva (strain ATCC BAA-1111 / DSM 21527 / NCTC 11395 / H)</name>
    <name type="common">Leptospira parva</name>
    <dbReference type="NCBI Taxonomy" id="869212"/>
    <lineage>
        <taxon>Bacteria</taxon>
        <taxon>Pseudomonadati</taxon>
        <taxon>Spirochaetota</taxon>
        <taxon>Spirochaetia</taxon>
        <taxon>Leptospirales</taxon>
        <taxon>Leptospiraceae</taxon>
        <taxon>Turneriella</taxon>
    </lineage>
</organism>
<dbReference type="EMBL" id="CP002959">
    <property type="protein sequence ID" value="AFM11088.1"/>
    <property type="molecule type" value="Genomic_DNA"/>
</dbReference>